<dbReference type="Proteomes" id="UP000251960">
    <property type="component" value="Chromosome 8"/>
</dbReference>
<evidence type="ECO:0000313" key="1">
    <source>
        <dbReference type="EMBL" id="PWZ09162.1"/>
    </source>
</evidence>
<gene>
    <name evidence="1" type="ORF">Zm00014a_017572</name>
</gene>
<dbReference type="AlphaFoldDB" id="A0A3L6DKJ5"/>
<accession>A0A3L6DKJ5</accession>
<dbReference type="EMBL" id="NCVQ01000009">
    <property type="protein sequence ID" value="PWZ09162.1"/>
    <property type="molecule type" value="Genomic_DNA"/>
</dbReference>
<comment type="caution">
    <text evidence="1">The sequence shown here is derived from an EMBL/GenBank/DDBJ whole genome shotgun (WGS) entry which is preliminary data.</text>
</comment>
<organism evidence="1">
    <name type="scientific">Zea mays</name>
    <name type="common">Maize</name>
    <dbReference type="NCBI Taxonomy" id="4577"/>
    <lineage>
        <taxon>Eukaryota</taxon>
        <taxon>Viridiplantae</taxon>
        <taxon>Streptophyta</taxon>
        <taxon>Embryophyta</taxon>
        <taxon>Tracheophyta</taxon>
        <taxon>Spermatophyta</taxon>
        <taxon>Magnoliopsida</taxon>
        <taxon>Liliopsida</taxon>
        <taxon>Poales</taxon>
        <taxon>Poaceae</taxon>
        <taxon>PACMAD clade</taxon>
        <taxon>Panicoideae</taxon>
        <taxon>Andropogonodae</taxon>
        <taxon>Andropogoneae</taxon>
        <taxon>Tripsacinae</taxon>
        <taxon>Zea</taxon>
    </lineage>
</organism>
<sequence>MKKGLVWRVGNGEKINIWHDPWIPNEATRRSVTPRGQNVLNKVSDLINPNTGEWDEELVRDMF</sequence>
<proteinExistence type="predicted"/>
<protein>
    <submittedName>
        <fullName evidence="1">Uncharacterized protein</fullName>
    </submittedName>
</protein>
<name>A0A3L6DKJ5_MAIZE</name>
<reference evidence="1" key="1">
    <citation type="journal article" date="2018" name="Nat. Genet.">
        <title>Extensive intraspecific gene order and gene structural variations between Mo17 and other maize genomes.</title>
        <authorList>
            <person name="Sun S."/>
            <person name="Zhou Y."/>
            <person name="Chen J."/>
            <person name="Shi J."/>
            <person name="Zhao H."/>
            <person name="Zhao H."/>
            <person name="Song W."/>
            <person name="Zhang M."/>
            <person name="Cui Y."/>
            <person name="Dong X."/>
            <person name="Liu H."/>
            <person name="Ma X."/>
            <person name="Jiao Y."/>
            <person name="Wang B."/>
            <person name="Wei X."/>
            <person name="Stein J.C."/>
            <person name="Glaubitz J.C."/>
            <person name="Lu F."/>
            <person name="Yu G."/>
            <person name="Liang C."/>
            <person name="Fengler K."/>
            <person name="Li B."/>
            <person name="Rafalski A."/>
            <person name="Schnable P.S."/>
            <person name="Ware D.H."/>
            <person name="Buckler E.S."/>
            <person name="Lai J."/>
        </authorList>
    </citation>
    <scope>NUCLEOTIDE SEQUENCE [LARGE SCALE GENOMIC DNA]</scope>
    <source>
        <tissue evidence="1">Seedling</tissue>
    </source>
</reference>